<dbReference type="Pfam" id="PF00394">
    <property type="entry name" value="Cu-oxidase"/>
    <property type="match status" value="1"/>
</dbReference>
<feature type="signal peptide" evidence="8">
    <location>
        <begin position="1"/>
        <end position="19"/>
    </location>
</feature>
<evidence type="ECO:0000256" key="4">
    <source>
        <dbReference type="ARBA" id="ARBA00023002"/>
    </source>
</evidence>
<dbReference type="InterPro" id="IPR008972">
    <property type="entry name" value="Cupredoxin"/>
</dbReference>
<evidence type="ECO:0000256" key="5">
    <source>
        <dbReference type="ARBA" id="ARBA00023008"/>
    </source>
</evidence>
<dbReference type="EMBL" id="JAAQHG020000055">
    <property type="protein sequence ID" value="KAL1582284.1"/>
    <property type="molecule type" value="Genomic_DNA"/>
</dbReference>
<evidence type="ECO:0000259" key="9">
    <source>
        <dbReference type="Pfam" id="PF00394"/>
    </source>
</evidence>
<evidence type="ECO:0000256" key="2">
    <source>
        <dbReference type="ARBA" id="ARBA00022723"/>
    </source>
</evidence>
<dbReference type="InterPro" id="IPR011707">
    <property type="entry name" value="Cu-oxidase-like_N"/>
</dbReference>
<evidence type="ECO:0000256" key="7">
    <source>
        <dbReference type="SAM" id="MobiDB-lite"/>
    </source>
</evidence>
<dbReference type="InterPro" id="IPR002355">
    <property type="entry name" value="Cu_oxidase_Cu_BS"/>
</dbReference>
<keyword evidence="4" id="KW-0560">Oxidoreductase</keyword>
<accession>A0AB34KBP9</accession>
<evidence type="ECO:0000256" key="8">
    <source>
        <dbReference type="SAM" id="SignalP"/>
    </source>
</evidence>
<sequence length="691" mass="75916">MLCQAALALLSFFTAFIAAEVRFYNFTIHEGEAAPDGFSRPVYLINGQQPAPHIEANEDDILEVYVKNELPVETTLHWHGILQRGTPQMDGVPGVTQYPIAPGGNFTYRFKLDNEYGFYWYHSHFRAYYNDAIRGPITILPKRSRTRPFESIASCDADVEALLQAERHAFPVLLTDWYHDVSDVVLREYNRTGVFPHCVNSLLANGMGRVQCLPREVLDCGPDLCLGSERSSAMSMSSSGNLELPRSSSAASQDMALMDDTASSVSTTELRPMTKSVPSSSQRPMGSMPQRKRQMMDMSDMATSLGPRGCTPPTMFRPGYNASDLPPETCTKTMAPLLTIPANSSSGWLALNLVNAGSTSKLTVSLDSHTMYVYAADGLFVKMQEIEVLPIGLGERYSVMIKLDQTPGDYLLRFAATPVGDMQQVIEDVAVVRYKRSVNESSFSDIDSSPKMTSNMKSSILAGDTSGVHMLANSSARTAASILRRQNLGPFDRIAPPIHNNNVVTKNLNVSQTGIVTWVVDRYAYSEPKIPVLNGNISDGWNANTTLHLPFNATIDLIMRISPDSMDTMGHPMHLHGHKFWILGSGEGDFPYSSVQDVPGFLVNLDDPPYRDTVELPASGWAVIRYVSDNPGAWLLHCHIQWHLVSGMALVLVEGGDRLPAILGSSDVSTNLWDAVGHHHAAELSSPCTIP</sequence>
<dbReference type="CDD" id="cd13850">
    <property type="entry name" value="CuRO_1_Abr2_like"/>
    <property type="match status" value="1"/>
</dbReference>
<dbReference type="Gene3D" id="2.60.40.420">
    <property type="entry name" value="Cupredoxins - blue copper proteins"/>
    <property type="match status" value="3"/>
</dbReference>
<keyword evidence="13" id="KW-1185">Reference proteome</keyword>
<evidence type="ECO:0000259" key="11">
    <source>
        <dbReference type="Pfam" id="PF07732"/>
    </source>
</evidence>
<evidence type="ECO:0000259" key="10">
    <source>
        <dbReference type="Pfam" id="PF07731"/>
    </source>
</evidence>
<dbReference type="Pfam" id="PF07731">
    <property type="entry name" value="Cu-oxidase_2"/>
    <property type="match status" value="1"/>
</dbReference>
<dbReference type="InterPro" id="IPR045087">
    <property type="entry name" value="Cu-oxidase_fam"/>
</dbReference>
<dbReference type="InterPro" id="IPR001117">
    <property type="entry name" value="Cu-oxidase_2nd"/>
</dbReference>
<organism evidence="12 13">
    <name type="scientific">Cladosporium halotolerans</name>
    <dbReference type="NCBI Taxonomy" id="1052096"/>
    <lineage>
        <taxon>Eukaryota</taxon>
        <taxon>Fungi</taxon>
        <taxon>Dikarya</taxon>
        <taxon>Ascomycota</taxon>
        <taxon>Pezizomycotina</taxon>
        <taxon>Dothideomycetes</taxon>
        <taxon>Dothideomycetidae</taxon>
        <taxon>Cladosporiales</taxon>
        <taxon>Cladosporiaceae</taxon>
        <taxon>Cladosporium</taxon>
    </lineage>
</organism>
<dbReference type="PROSITE" id="PS00079">
    <property type="entry name" value="MULTICOPPER_OXIDASE1"/>
    <property type="match status" value="1"/>
</dbReference>
<proteinExistence type="inferred from homology"/>
<evidence type="ECO:0000313" key="12">
    <source>
        <dbReference type="EMBL" id="KAL1582284.1"/>
    </source>
</evidence>
<dbReference type="InterPro" id="IPR011706">
    <property type="entry name" value="Cu-oxidase_C"/>
</dbReference>
<gene>
    <name evidence="12" type="ORF">WHR41_09162</name>
</gene>
<dbReference type="PROSITE" id="PS00080">
    <property type="entry name" value="MULTICOPPER_OXIDASE2"/>
    <property type="match status" value="1"/>
</dbReference>
<evidence type="ECO:0000256" key="1">
    <source>
        <dbReference type="ARBA" id="ARBA00010609"/>
    </source>
</evidence>
<evidence type="ECO:0000256" key="3">
    <source>
        <dbReference type="ARBA" id="ARBA00022729"/>
    </source>
</evidence>
<dbReference type="InterPro" id="IPR033138">
    <property type="entry name" value="Cu_oxidase_CS"/>
</dbReference>
<reference evidence="12 13" key="1">
    <citation type="journal article" date="2020" name="Microbiol. Resour. Announc.">
        <title>Draft Genome Sequence of a Cladosporium Species Isolated from the Mesophotic Ascidian Didemnum maculosum.</title>
        <authorList>
            <person name="Gioti A."/>
            <person name="Siaperas R."/>
            <person name="Nikolaivits E."/>
            <person name="Le Goff G."/>
            <person name="Ouazzani J."/>
            <person name="Kotoulas G."/>
            <person name="Topakas E."/>
        </authorList>
    </citation>
    <scope>NUCLEOTIDE SEQUENCE [LARGE SCALE GENOMIC DNA]</scope>
    <source>
        <strain evidence="12 13">TM138-S3</strain>
    </source>
</reference>
<dbReference type="RefSeq" id="XP_069225391.1">
    <property type="nucleotide sequence ID" value="XM_069377766.1"/>
</dbReference>
<dbReference type="SUPFAM" id="SSF49503">
    <property type="entry name" value="Cupredoxins"/>
    <property type="match status" value="3"/>
</dbReference>
<evidence type="ECO:0000256" key="6">
    <source>
        <dbReference type="ARBA" id="ARBA00023180"/>
    </source>
</evidence>
<evidence type="ECO:0000313" key="13">
    <source>
        <dbReference type="Proteomes" id="UP000803884"/>
    </source>
</evidence>
<name>A0AB34KBP9_9PEZI</name>
<dbReference type="GO" id="GO:0005507">
    <property type="term" value="F:copper ion binding"/>
    <property type="evidence" value="ECO:0007669"/>
    <property type="project" value="InterPro"/>
</dbReference>
<comment type="caution">
    <text evidence="12">The sequence shown here is derived from an EMBL/GenBank/DDBJ whole genome shotgun (WGS) entry which is preliminary data.</text>
</comment>
<keyword evidence="3 8" id="KW-0732">Signal</keyword>
<feature type="chain" id="PRO_5044298786" description="Laccase" evidence="8">
    <location>
        <begin position="20"/>
        <end position="691"/>
    </location>
</feature>
<dbReference type="PANTHER" id="PTHR11709:SF488">
    <property type="entry name" value="LACCASE-RELATED"/>
    <property type="match status" value="1"/>
</dbReference>
<feature type="domain" description="Plastocyanin-like" evidence="10">
    <location>
        <begin position="542"/>
        <end position="655"/>
    </location>
</feature>
<keyword evidence="5" id="KW-0186">Copper</keyword>
<feature type="region of interest" description="Disordered" evidence="7">
    <location>
        <begin position="231"/>
        <end position="289"/>
    </location>
</feature>
<dbReference type="Proteomes" id="UP000803884">
    <property type="component" value="Unassembled WGS sequence"/>
</dbReference>
<dbReference type="AlphaFoldDB" id="A0AB34KBP9"/>
<dbReference type="PANTHER" id="PTHR11709">
    <property type="entry name" value="MULTI-COPPER OXIDASE"/>
    <property type="match status" value="1"/>
</dbReference>
<dbReference type="Pfam" id="PF07732">
    <property type="entry name" value="Cu-oxidase_3"/>
    <property type="match status" value="1"/>
</dbReference>
<protein>
    <recommendedName>
        <fullName evidence="14">Laccase</fullName>
    </recommendedName>
</protein>
<evidence type="ECO:0008006" key="14">
    <source>
        <dbReference type="Google" id="ProtNLM"/>
    </source>
</evidence>
<keyword evidence="6" id="KW-0325">Glycoprotein</keyword>
<feature type="domain" description="Plastocyanin-like" evidence="11">
    <location>
        <begin position="28"/>
        <end position="143"/>
    </location>
</feature>
<comment type="similarity">
    <text evidence="1">Belongs to the multicopper oxidase family.</text>
</comment>
<dbReference type="GO" id="GO:0016491">
    <property type="term" value="F:oxidoreductase activity"/>
    <property type="evidence" value="ECO:0007669"/>
    <property type="project" value="UniProtKB-KW"/>
</dbReference>
<feature type="domain" description="Plastocyanin-like" evidence="9">
    <location>
        <begin position="351"/>
        <end position="435"/>
    </location>
</feature>
<dbReference type="GeneID" id="96010604"/>
<keyword evidence="2" id="KW-0479">Metal-binding</keyword>